<evidence type="ECO:0000256" key="2">
    <source>
        <dbReference type="ARBA" id="ARBA00023125"/>
    </source>
</evidence>
<dbReference type="InParanoid" id="U5DMX0"/>
<dbReference type="PROSITE" id="PS00041">
    <property type="entry name" value="HTH_ARAC_FAMILY_1"/>
    <property type="match status" value="1"/>
</dbReference>
<evidence type="ECO:0000256" key="3">
    <source>
        <dbReference type="ARBA" id="ARBA00023163"/>
    </source>
</evidence>
<comment type="caution">
    <text evidence="5">The sequence shown here is derived from an EMBL/GenBank/DDBJ whole genome shotgun (WGS) entry which is preliminary data.</text>
</comment>
<reference evidence="5 6" key="1">
    <citation type="submission" date="2013-05" db="EMBL/GenBank/DDBJ databases">
        <title>Draft genome sequence of Rubidibacter lacunae KORDI 51-2.</title>
        <authorList>
            <person name="Choi D.H."/>
            <person name="Noh J.H."/>
            <person name="Kwon K.-K."/>
            <person name="Lee J.-H."/>
            <person name="Ryu J.-Y."/>
        </authorList>
    </citation>
    <scope>NUCLEOTIDE SEQUENCE [LARGE SCALE GENOMIC DNA]</scope>
    <source>
        <strain evidence="5 6">KORDI 51-2</strain>
    </source>
</reference>
<dbReference type="OrthoDB" id="7544370at2"/>
<feature type="domain" description="HTH araC/xylS-type" evidence="4">
    <location>
        <begin position="238"/>
        <end position="336"/>
    </location>
</feature>
<keyword evidence="6" id="KW-1185">Reference proteome</keyword>
<keyword evidence="3" id="KW-0804">Transcription</keyword>
<keyword evidence="2 5" id="KW-0238">DNA-binding</keyword>
<dbReference type="AlphaFoldDB" id="U5DMX0"/>
<dbReference type="EMBL" id="ASSJ01000004">
    <property type="protein sequence ID" value="ERN43016.1"/>
    <property type="molecule type" value="Genomic_DNA"/>
</dbReference>
<dbReference type="GO" id="GO:0043565">
    <property type="term" value="F:sequence-specific DNA binding"/>
    <property type="evidence" value="ECO:0007669"/>
    <property type="project" value="InterPro"/>
</dbReference>
<dbReference type="PROSITE" id="PS01124">
    <property type="entry name" value="HTH_ARAC_FAMILY_2"/>
    <property type="match status" value="1"/>
</dbReference>
<dbReference type="GO" id="GO:0003700">
    <property type="term" value="F:DNA-binding transcription factor activity"/>
    <property type="evidence" value="ECO:0007669"/>
    <property type="project" value="InterPro"/>
</dbReference>
<dbReference type="SMART" id="SM00342">
    <property type="entry name" value="HTH_ARAC"/>
    <property type="match status" value="1"/>
</dbReference>
<evidence type="ECO:0000313" key="6">
    <source>
        <dbReference type="Proteomes" id="UP000016960"/>
    </source>
</evidence>
<name>U5DMX0_9CHRO</name>
<dbReference type="InterPro" id="IPR009057">
    <property type="entry name" value="Homeodomain-like_sf"/>
</dbReference>
<dbReference type="SUPFAM" id="SSF46689">
    <property type="entry name" value="Homeodomain-like"/>
    <property type="match status" value="2"/>
</dbReference>
<dbReference type="PATRIC" id="fig|582515.4.peg.377"/>
<evidence type="ECO:0000259" key="4">
    <source>
        <dbReference type="PROSITE" id="PS01124"/>
    </source>
</evidence>
<dbReference type="PANTHER" id="PTHR47893">
    <property type="entry name" value="REGULATORY PROTEIN PCHR"/>
    <property type="match status" value="1"/>
</dbReference>
<dbReference type="InterPro" id="IPR053142">
    <property type="entry name" value="PchR_regulatory_protein"/>
</dbReference>
<dbReference type="Pfam" id="PF12833">
    <property type="entry name" value="HTH_18"/>
    <property type="match status" value="1"/>
</dbReference>
<evidence type="ECO:0000256" key="1">
    <source>
        <dbReference type="ARBA" id="ARBA00023015"/>
    </source>
</evidence>
<proteinExistence type="predicted"/>
<accession>U5DMX0</accession>
<keyword evidence="1" id="KW-0805">Transcription regulation</keyword>
<dbReference type="Proteomes" id="UP000016960">
    <property type="component" value="Unassembled WGS sequence"/>
</dbReference>
<organism evidence="5 6">
    <name type="scientific">Rubidibacter lacunae KORDI 51-2</name>
    <dbReference type="NCBI Taxonomy" id="582515"/>
    <lineage>
        <taxon>Bacteria</taxon>
        <taxon>Bacillati</taxon>
        <taxon>Cyanobacteriota</taxon>
        <taxon>Cyanophyceae</taxon>
        <taxon>Oscillatoriophycideae</taxon>
        <taxon>Chroococcales</taxon>
        <taxon>Aphanothecaceae</taxon>
        <taxon>Rubidibacter</taxon>
    </lineage>
</organism>
<dbReference type="STRING" id="582515.KR51_00003300"/>
<dbReference type="PANTHER" id="PTHR47893:SF1">
    <property type="entry name" value="REGULATORY PROTEIN PCHR"/>
    <property type="match status" value="1"/>
</dbReference>
<dbReference type="InterPro" id="IPR018062">
    <property type="entry name" value="HTH_AraC-typ_CS"/>
</dbReference>
<sequence length="339" mass="38125">MQSCHSVKASTLLLKESQPRKLQASTAPGISQAELLQLPEPGCCGSIRRWQLRSGLELVIHDVGFREKVVVERDSSSESPQLGLSFCLSGQIRGMVADTQQSHQFQVGQVSLGMANGGKRRVEYSERQRILLVHCHVQPETIGLFTQESIGQWPQALREAIAAGEDRLTYFQSTPMTPLMTATVRQLLQCPFQGISQRLYMESKTLELMSLYFDRLLSGDRSQQSESNLNRDEVDRIYDARDVLLSRISHPPTLMELAHQAGLNDRKLKEGFRKVFGTTVFGYLHNHRMQQAQQLLLMPETTIASVAQAVGYRSPEAFSVAFRRTFEISPKAYQLGNGR</sequence>
<dbReference type="eggNOG" id="COG2207">
    <property type="taxonomic scope" value="Bacteria"/>
</dbReference>
<protein>
    <submittedName>
        <fullName evidence="5">AraC-type DNA-binding domain-containing protein</fullName>
    </submittedName>
</protein>
<gene>
    <name evidence="5" type="ORF">KR51_00003300</name>
</gene>
<dbReference type="InterPro" id="IPR018060">
    <property type="entry name" value="HTH_AraC"/>
</dbReference>
<dbReference type="Gene3D" id="1.10.10.60">
    <property type="entry name" value="Homeodomain-like"/>
    <property type="match status" value="2"/>
</dbReference>
<evidence type="ECO:0000313" key="5">
    <source>
        <dbReference type="EMBL" id="ERN43016.1"/>
    </source>
</evidence>